<dbReference type="Pfam" id="PF03755">
    <property type="entry name" value="YicC-like_N"/>
    <property type="match status" value="1"/>
</dbReference>
<dbReference type="PANTHER" id="PTHR30636:SF3">
    <property type="entry name" value="UPF0701 PROTEIN YICC"/>
    <property type="match status" value="1"/>
</dbReference>
<dbReference type="EMBL" id="DVMX01000127">
    <property type="protein sequence ID" value="HIU42188.1"/>
    <property type="molecule type" value="Genomic_DNA"/>
</dbReference>
<dbReference type="GO" id="GO:0016787">
    <property type="term" value="F:hydrolase activity"/>
    <property type="evidence" value="ECO:0007669"/>
    <property type="project" value="UniProtKB-KW"/>
</dbReference>
<dbReference type="PANTHER" id="PTHR30636">
    <property type="entry name" value="UPF0701 PROTEIN YICC"/>
    <property type="match status" value="1"/>
</dbReference>
<evidence type="ECO:0000256" key="2">
    <source>
        <dbReference type="ARBA" id="ARBA00022722"/>
    </source>
</evidence>
<evidence type="ECO:0000256" key="1">
    <source>
        <dbReference type="ARBA" id="ARBA00001968"/>
    </source>
</evidence>
<gene>
    <name evidence="8" type="ORF">IAD19_06500</name>
</gene>
<reference evidence="8" key="2">
    <citation type="journal article" date="2021" name="PeerJ">
        <title>Extensive microbial diversity within the chicken gut microbiome revealed by metagenomics and culture.</title>
        <authorList>
            <person name="Gilroy R."/>
            <person name="Ravi A."/>
            <person name="Getino M."/>
            <person name="Pursley I."/>
            <person name="Horton D.L."/>
            <person name="Alikhan N.F."/>
            <person name="Baker D."/>
            <person name="Gharbi K."/>
            <person name="Hall N."/>
            <person name="Watson M."/>
            <person name="Adriaenssens E.M."/>
            <person name="Foster-Nyarko E."/>
            <person name="Jarju S."/>
            <person name="Secka A."/>
            <person name="Antonio M."/>
            <person name="Oren A."/>
            <person name="Chaudhuri R.R."/>
            <person name="La Ragione R."/>
            <person name="Hildebrand F."/>
            <person name="Pallen M.J."/>
        </authorList>
    </citation>
    <scope>NUCLEOTIDE SEQUENCE</scope>
    <source>
        <strain evidence="8">4509</strain>
    </source>
</reference>
<evidence type="ECO:0000256" key="4">
    <source>
        <dbReference type="ARBA" id="ARBA00022801"/>
    </source>
</evidence>
<comment type="cofactor">
    <cofactor evidence="1">
        <name>a divalent metal cation</name>
        <dbReference type="ChEBI" id="CHEBI:60240"/>
    </cofactor>
</comment>
<dbReference type="NCBIfam" id="TIGR00255">
    <property type="entry name" value="YicC/YloC family endoribonuclease"/>
    <property type="match status" value="1"/>
</dbReference>
<keyword evidence="2" id="KW-0540">Nuclease</keyword>
<sequence length="288" mass="33250">MTGYGRSRQVLDGREITVEIRSVNHRYLEYSARIPRMYGYLEEKLKTFLQSSVSRGKVEVTVTIQNLTGGDTVVQINQALAKGYLDAMRSQAEYLGLKDDLTLSTLTRFNDVFTLQKLEEDQQVIWNSVQQVARQALDQFLEMRRREGERLKLDLLQKLELLNGHVASVEEQSPKTVAAYRERLLQKMEELLADRCIDQQRILLEAGLYAEKIAVDEETVRLKSHLEQFAQMMEQSGPVGRKLDFLVQEINRETNTIGSKAQDLAVTRRVVEMKSEIEKIREQIQNIE</sequence>
<protein>
    <submittedName>
        <fullName evidence="8">YicC family protein</fullName>
    </submittedName>
</protein>
<evidence type="ECO:0000313" key="8">
    <source>
        <dbReference type="EMBL" id="HIU42188.1"/>
    </source>
</evidence>
<accession>A0A9D1IRF3</accession>
<dbReference type="InterPro" id="IPR005229">
    <property type="entry name" value="YicC/YloC-like"/>
</dbReference>
<dbReference type="AlphaFoldDB" id="A0A9D1IRF3"/>
<dbReference type="InterPro" id="IPR013527">
    <property type="entry name" value="YicC-like_N"/>
</dbReference>
<dbReference type="Proteomes" id="UP000824082">
    <property type="component" value="Unassembled WGS sequence"/>
</dbReference>
<evidence type="ECO:0000313" key="9">
    <source>
        <dbReference type="Proteomes" id="UP000824082"/>
    </source>
</evidence>
<proteinExistence type="inferred from homology"/>
<dbReference type="GO" id="GO:0004521">
    <property type="term" value="F:RNA endonuclease activity"/>
    <property type="evidence" value="ECO:0007669"/>
    <property type="project" value="InterPro"/>
</dbReference>
<reference evidence="8" key="1">
    <citation type="submission" date="2020-10" db="EMBL/GenBank/DDBJ databases">
        <authorList>
            <person name="Gilroy R."/>
        </authorList>
    </citation>
    <scope>NUCLEOTIDE SEQUENCE</scope>
    <source>
        <strain evidence="8">4509</strain>
    </source>
</reference>
<feature type="domain" description="Endoribonuclease YicC-like N-terminal" evidence="6">
    <location>
        <begin position="1"/>
        <end position="152"/>
    </location>
</feature>
<keyword evidence="3" id="KW-0255">Endonuclease</keyword>
<evidence type="ECO:0000259" key="6">
    <source>
        <dbReference type="Pfam" id="PF03755"/>
    </source>
</evidence>
<dbReference type="Pfam" id="PF08340">
    <property type="entry name" value="YicC-like_C"/>
    <property type="match status" value="1"/>
</dbReference>
<keyword evidence="4" id="KW-0378">Hydrolase</keyword>
<dbReference type="InterPro" id="IPR013551">
    <property type="entry name" value="YicC-like_C"/>
</dbReference>
<organism evidence="8 9">
    <name type="scientific">Candidatus Egerieicola faecale</name>
    <dbReference type="NCBI Taxonomy" id="2840774"/>
    <lineage>
        <taxon>Bacteria</taxon>
        <taxon>Bacillati</taxon>
        <taxon>Bacillota</taxon>
        <taxon>Clostridia</taxon>
        <taxon>Eubacteriales</taxon>
        <taxon>Oscillospiraceae</taxon>
        <taxon>Oscillospiraceae incertae sedis</taxon>
        <taxon>Candidatus Egerieicola</taxon>
    </lineage>
</organism>
<feature type="domain" description="Endoribonuclease YicC-like C-terminal" evidence="7">
    <location>
        <begin position="169"/>
        <end position="288"/>
    </location>
</feature>
<comment type="similarity">
    <text evidence="5">Belongs to the YicC/YloC family.</text>
</comment>
<comment type="caution">
    <text evidence="8">The sequence shown here is derived from an EMBL/GenBank/DDBJ whole genome shotgun (WGS) entry which is preliminary data.</text>
</comment>
<evidence type="ECO:0000256" key="5">
    <source>
        <dbReference type="ARBA" id="ARBA00035648"/>
    </source>
</evidence>
<evidence type="ECO:0000259" key="7">
    <source>
        <dbReference type="Pfam" id="PF08340"/>
    </source>
</evidence>
<evidence type="ECO:0000256" key="3">
    <source>
        <dbReference type="ARBA" id="ARBA00022759"/>
    </source>
</evidence>
<name>A0A9D1IRF3_9FIRM</name>